<reference evidence="13" key="2">
    <citation type="submission" date="2025-08" db="UniProtKB">
        <authorList>
            <consortium name="Ensembl"/>
        </authorList>
    </citation>
    <scope>IDENTIFICATION</scope>
</reference>
<sequence>MNLDLESLKYAELRQLAKDVGLKANMKVNLLKQKLDINYQLTSANKDDNEFGKEEPVIQTFVTKRRGRGRTTGTIKFSGIKKEDMQVIFFILMTDFKRLHEANFKKMESIDSYIERKKKKLEENKNYVKEIKLLSISLQKSENRSALFSPTPLERRRTVATPSFMRKSSRISAIQTEAGAPDGFKPSIFSTKKMNVRFSEATKNNEYKYSLAKTPARMSLSAEKSKHSSATRASRTSKLVTPFKFEGDATKTTVSTPATNKKPTFDLRASLARPLTYQPHKGKLKPFLDSKENAGAENTTLSHKKNYKQHQPQTSDDRHCSFSGYFGKLSK</sequence>
<keyword evidence="8" id="KW-0238">DNA-binding</keyword>
<keyword evidence="6" id="KW-0493">Microtubule</keyword>
<keyword evidence="14" id="KW-1185">Reference proteome</keyword>
<dbReference type="Proteomes" id="UP000694620">
    <property type="component" value="Chromosome 16"/>
</dbReference>
<dbReference type="GO" id="GO:0072686">
    <property type="term" value="C:mitotic spindle"/>
    <property type="evidence" value="ECO:0007669"/>
    <property type="project" value="TreeGrafter"/>
</dbReference>
<keyword evidence="7" id="KW-0498">Mitosis</keyword>
<organism evidence="13 14">
    <name type="scientific">Erpetoichthys calabaricus</name>
    <name type="common">Rope fish</name>
    <name type="synonym">Calamoichthys calabaricus</name>
    <dbReference type="NCBI Taxonomy" id="27687"/>
    <lineage>
        <taxon>Eukaryota</taxon>
        <taxon>Metazoa</taxon>
        <taxon>Chordata</taxon>
        <taxon>Craniata</taxon>
        <taxon>Vertebrata</taxon>
        <taxon>Euteleostomi</taxon>
        <taxon>Actinopterygii</taxon>
        <taxon>Polypteriformes</taxon>
        <taxon>Polypteridae</taxon>
        <taxon>Erpetoichthys</taxon>
    </lineage>
</organism>
<gene>
    <name evidence="13" type="primary">NUSAP1</name>
</gene>
<keyword evidence="4" id="KW-0963">Cytoplasm</keyword>
<evidence type="ECO:0000256" key="1">
    <source>
        <dbReference type="ARBA" id="ARBA00004123"/>
    </source>
</evidence>
<keyword evidence="9" id="KW-0206">Cytoskeleton</keyword>
<comment type="subcellular location">
    <subcellularLocation>
        <location evidence="2">Cytoplasm</location>
        <location evidence="2">Cytoskeleton</location>
        <location evidence="2">Spindle</location>
    </subcellularLocation>
    <subcellularLocation>
        <location evidence="1">Nucleus</location>
    </subcellularLocation>
</comment>
<evidence type="ECO:0000256" key="6">
    <source>
        <dbReference type="ARBA" id="ARBA00022701"/>
    </source>
</evidence>
<evidence type="ECO:0000256" key="7">
    <source>
        <dbReference type="ARBA" id="ARBA00022776"/>
    </source>
</evidence>
<name>A0A8C4SMS3_ERPCA</name>
<dbReference type="PANTHER" id="PTHR15874:SF1">
    <property type="entry name" value="NUCLEOLAR AND SPINDLE-ASSOCIATED PROTEIN 1"/>
    <property type="match status" value="1"/>
</dbReference>
<evidence type="ECO:0000256" key="3">
    <source>
        <dbReference type="ARBA" id="ARBA00009702"/>
    </source>
</evidence>
<evidence type="ECO:0000256" key="12">
    <source>
        <dbReference type="SAM" id="MobiDB-lite"/>
    </source>
</evidence>
<dbReference type="GO" id="GO:0005730">
    <property type="term" value="C:nucleolus"/>
    <property type="evidence" value="ECO:0007669"/>
    <property type="project" value="TreeGrafter"/>
</dbReference>
<dbReference type="GO" id="GO:0040001">
    <property type="term" value="P:establishment of mitotic spindle localization"/>
    <property type="evidence" value="ECO:0007669"/>
    <property type="project" value="InterPro"/>
</dbReference>
<reference evidence="13" key="1">
    <citation type="submission" date="2021-06" db="EMBL/GenBank/DDBJ databases">
        <authorList>
            <consortium name="Wellcome Sanger Institute Data Sharing"/>
        </authorList>
    </citation>
    <scope>NUCLEOTIDE SEQUENCE [LARGE SCALE GENOMIC DNA]</scope>
</reference>
<evidence type="ECO:0000256" key="11">
    <source>
        <dbReference type="ARBA" id="ARBA00023306"/>
    </source>
</evidence>
<dbReference type="GO" id="GO:0008017">
    <property type="term" value="F:microtubule binding"/>
    <property type="evidence" value="ECO:0007669"/>
    <property type="project" value="TreeGrafter"/>
</dbReference>
<dbReference type="InterPro" id="IPR026756">
    <property type="entry name" value="NuSAP"/>
</dbReference>
<accession>A0A8C4SMS3</accession>
<dbReference type="GO" id="GO:0000281">
    <property type="term" value="P:mitotic cytokinesis"/>
    <property type="evidence" value="ECO:0007669"/>
    <property type="project" value="InterPro"/>
</dbReference>
<evidence type="ECO:0000256" key="9">
    <source>
        <dbReference type="ARBA" id="ARBA00023212"/>
    </source>
</evidence>
<dbReference type="GO" id="GO:0007076">
    <property type="term" value="P:mitotic chromosome condensation"/>
    <property type="evidence" value="ECO:0007669"/>
    <property type="project" value="TreeGrafter"/>
</dbReference>
<dbReference type="GeneTree" id="ENSGT00390000006370"/>
<keyword evidence="5" id="KW-0132">Cell division</keyword>
<dbReference type="GO" id="GO:0003677">
    <property type="term" value="F:DNA binding"/>
    <property type="evidence" value="ECO:0007669"/>
    <property type="project" value="UniProtKB-KW"/>
</dbReference>
<keyword evidence="10" id="KW-0539">Nucleus</keyword>
<evidence type="ECO:0000256" key="5">
    <source>
        <dbReference type="ARBA" id="ARBA00022618"/>
    </source>
</evidence>
<evidence type="ECO:0000256" key="2">
    <source>
        <dbReference type="ARBA" id="ARBA00004186"/>
    </source>
</evidence>
<evidence type="ECO:0000313" key="14">
    <source>
        <dbReference type="Proteomes" id="UP000694620"/>
    </source>
</evidence>
<dbReference type="Pfam" id="PF16006">
    <property type="entry name" value="NUSAP"/>
    <property type="match status" value="1"/>
</dbReference>
<protein>
    <submittedName>
        <fullName evidence="13">Nucleolar and spindle associated protein 1</fullName>
    </submittedName>
</protein>
<proteinExistence type="inferred from homology"/>
<comment type="similarity">
    <text evidence="3">Belongs to the NUSAP family.</text>
</comment>
<dbReference type="GO" id="GO:0005874">
    <property type="term" value="C:microtubule"/>
    <property type="evidence" value="ECO:0007669"/>
    <property type="project" value="UniProtKB-KW"/>
</dbReference>
<evidence type="ECO:0000313" key="13">
    <source>
        <dbReference type="Ensembl" id="ENSECRP00000018514.1"/>
    </source>
</evidence>
<evidence type="ECO:0000256" key="8">
    <source>
        <dbReference type="ARBA" id="ARBA00023125"/>
    </source>
</evidence>
<keyword evidence="11" id="KW-0131">Cell cycle</keyword>
<dbReference type="Ensembl" id="ENSECRT00000018886.1">
    <property type="protein sequence ID" value="ENSECRP00000018514.1"/>
    <property type="gene ID" value="ENSECRG00000012382.1"/>
</dbReference>
<dbReference type="AlphaFoldDB" id="A0A8C4SMS3"/>
<feature type="region of interest" description="Disordered" evidence="12">
    <location>
        <begin position="280"/>
        <end position="321"/>
    </location>
</feature>
<reference evidence="13" key="3">
    <citation type="submission" date="2025-09" db="UniProtKB">
        <authorList>
            <consortium name="Ensembl"/>
        </authorList>
    </citation>
    <scope>IDENTIFICATION</scope>
</reference>
<dbReference type="PANTHER" id="PTHR15874">
    <property type="entry name" value="NUCLEOLAR AND SPINDLE-ASSOCIATED PROTEIN 1"/>
    <property type="match status" value="1"/>
</dbReference>
<evidence type="ECO:0000256" key="10">
    <source>
        <dbReference type="ARBA" id="ARBA00023242"/>
    </source>
</evidence>
<evidence type="ECO:0000256" key="4">
    <source>
        <dbReference type="ARBA" id="ARBA00022490"/>
    </source>
</evidence>